<feature type="domain" description="6-phospho-N-acetylmuramidase C-terminal" evidence="1">
    <location>
        <begin position="242"/>
        <end position="349"/>
    </location>
</feature>
<dbReference type="InterPro" id="IPR029000">
    <property type="entry name" value="Cyclophilin-like_dom_sf"/>
</dbReference>
<name>A0ABT6NFW4_9FIRM</name>
<organism evidence="3 4">
    <name type="scientific">Fusibacter bizertensis</name>
    <dbReference type="NCBI Taxonomy" id="1488331"/>
    <lineage>
        <taxon>Bacteria</taxon>
        <taxon>Bacillati</taxon>
        <taxon>Bacillota</taxon>
        <taxon>Clostridia</taxon>
        <taxon>Eubacteriales</taxon>
        <taxon>Eubacteriales Family XII. Incertae Sedis</taxon>
        <taxon>Fusibacter</taxon>
    </lineage>
</organism>
<dbReference type="Pfam" id="PF19200">
    <property type="entry name" value="MupG_N"/>
    <property type="match status" value="1"/>
</dbReference>
<keyword evidence="4" id="KW-1185">Reference proteome</keyword>
<evidence type="ECO:0000313" key="4">
    <source>
        <dbReference type="Proteomes" id="UP001158045"/>
    </source>
</evidence>
<gene>
    <name evidence="3" type="ORF">QE109_14300</name>
</gene>
<dbReference type="EMBL" id="JARYZI010000011">
    <property type="protein sequence ID" value="MDH8679325.1"/>
    <property type="molecule type" value="Genomic_DNA"/>
</dbReference>
<dbReference type="InterPro" id="IPR043894">
    <property type="entry name" value="MupG_C"/>
</dbReference>
<dbReference type="PANTHER" id="PTHR38435">
    <property type="match status" value="1"/>
</dbReference>
<dbReference type="Gene3D" id="2.40.100.10">
    <property type="entry name" value="Cyclophilin-like"/>
    <property type="match status" value="1"/>
</dbReference>
<evidence type="ECO:0000259" key="2">
    <source>
        <dbReference type="Pfam" id="PF19200"/>
    </source>
</evidence>
<dbReference type="InterPro" id="IPR013785">
    <property type="entry name" value="Aldolase_TIM"/>
</dbReference>
<dbReference type="Pfam" id="PF05913">
    <property type="entry name" value="MupG_C"/>
    <property type="match status" value="1"/>
</dbReference>
<dbReference type="SUPFAM" id="SSF51445">
    <property type="entry name" value="(Trans)glycosidases"/>
    <property type="match status" value="1"/>
</dbReference>
<sequence length="352" mass="40441">MSFNIGYSIFPSTWKENKHNLEKLFSDGSAIFTSLHISEEFNDTYAENVMEMLTHFKQIGYQIIADISPRTLPIFGCNSISDLHQKLPIDIARVDYGFSLEDVLDASKNVPICLNASTLTTKWLQKIKETHRKFYAMHNYYPRPETGLDAAQFDKRNQILTTNNIEIMAFIPGNLKKRGPIYEGLPTLESHRHLSPYAAFVEMVLKHNISWVFVGDGMISENEMKLIERITKSNIYTIPTVFQRQFAHEYSALFSKDYSIRPDSPANLIRFQESREYATQGTQIKPCNCVARQKGTLTIDNELYGRYSGEIQLTRYDFNADQRVNVIGHVPNDYFSVLEALPNGAKFRITSF</sequence>
<comment type="caution">
    <text evidence="3">The sequence shown here is derived from an EMBL/GenBank/DDBJ whole genome shotgun (WGS) entry which is preliminary data.</text>
</comment>
<dbReference type="InterPro" id="IPR043797">
    <property type="entry name" value="MupG_N"/>
</dbReference>
<evidence type="ECO:0000259" key="1">
    <source>
        <dbReference type="Pfam" id="PF05913"/>
    </source>
</evidence>
<dbReference type="SUPFAM" id="SSF50891">
    <property type="entry name" value="Cyclophilin-like"/>
    <property type="match status" value="1"/>
</dbReference>
<accession>A0ABT6NFW4</accession>
<feature type="domain" description="6-phospho-N-acetylmuramidase N-terminal" evidence="2">
    <location>
        <begin position="5"/>
        <end position="227"/>
    </location>
</feature>
<protein>
    <submittedName>
        <fullName evidence="3">MupG family TIM beta-alpha barrel fold protein</fullName>
    </submittedName>
</protein>
<dbReference type="PANTHER" id="PTHR38435:SF2">
    <property type="entry name" value="DUF871 DOMAIN-CONTAINING PROTEIN"/>
    <property type="match status" value="1"/>
</dbReference>
<dbReference type="InterPro" id="IPR017853">
    <property type="entry name" value="GH"/>
</dbReference>
<dbReference type="RefSeq" id="WP_281095222.1">
    <property type="nucleotide sequence ID" value="NZ_JARYZI010000011.1"/>
</dbReference>
<dbReference type="InterPro" id="IPR008589">
    <property type="entry name" value="MupG"/>
</dbReference>
<reference evidence="3 4" key="1">
    <citation type="submission" date="2023-04" db="EMBL/GenBank/DDBJ databases">
        <title>Fusibacter bizertensis strain WBS, isolated from littoral bottom sediments of the Arctic seas - biochemical and genomic analysis.</title>
        <authorList>
            <person name="Brioukhanov A.L."/>
        </authorList>
    </citation>
    <scope>NUCLEOTIDE SEQUENCE [LARGE SCALE GENOMIC DNA]</scope>
    <source>
        <strain evidence="3 4">WBS</strain>
    </source>
</reference>
<dbReference type="Proteomes" id="UP001158045">
    <property type="component" value="Unassembled WGS sequence"/>
</dbReference>
<dbReference type="Gene3D" id="3.20.20.70">
    <property type="entry name" value="Aldolase class I"/>
    <property type="match status" value="1"/>
</dbReference>
<evidence type="ECO:0000313" key="3">
    <source>
        <dbReference type="EMBL" id="MDH8679325.1"/>
    </source>
</evidence>
<proteinExistence type="predicted"/>